<name>A0A3S1A2V2_ELYCH</name>
<proteinExistence type="predicted"/>
<dbReference type="AlphaFoldDB" id="A0A3S1A2V2"/>
<evidence type="ECO:0000313" key="3">
    <source>
        <dbReference type="Proteomes" id="UP000271974"/>
    </source>
</evidence>
<accession>A0A3S1A2V2</accession>
<feature type="region of interest" description="Disordered" evidence="1">
    <location>
        <begin position="427"/>
        <end position="446"/>
    </location>
</feature>
<dbReference type="EMBL" id="RQTK01000063">
    <property type="protein sequence ID" value="RUS89188.1"/>
    <property type="molecule type" value="Genomic_DNA"/>
</dbReference>
<reference evidence="2 3" key="1">
    <citation type="submission" date="2019-01" db="EMBL/GenBank/DDBJ databases">
        <title>A draft genome assembly of the solar-powered sea slug Elysia chlorotica.</title>
        <authorList>
            <person name="Cai H."/>
            <person name="Li Q."/>
            <person name="Fang X."/>
            <person name="Li J."/>
            <person name="Curtis N.E."/>
            <person name="Altenburger A."/>
            <person name="Shibata T."/>
            <person name="Feng M."/>
            <person name="Maeda T."/>
            <person name="Schwartz J.A."/>
            <person name="Shigenobu S."/>
            <person name="Lundholm N."/>
            <person name="Nishiyama T."/>
            <person name="Yang H."/>
            <person name="Hasebe M."/>
            <person name="Li S."/>
            <person name="Pierce S.K."/>
            <person name="Wang J."/>
        </authorList>
    </citation>
    <scope>NUCLEOTIDE SEQUENCE [LARGE SCALE GENOMIC DNA]</scope>
    <source>
        <strain evidence="2">EC2010</strain>
        <tissue evidence="2">Whole organism of an adult</tissue>
    </source>
</reference>
<dbReference type="OrthoDB" id="6218910at2759"/>
<feature type="compositionally biased region" description="Polar residues" evidence="1">
    <location>
        <begin position="118"/>
        <end position="127"/>
    </location>
</feature>
<protein>
    <submittedName>
        <fullName evidence="2">Uncharacterized protein</fullName>
    </submittedName>
</protein>
<feature type="compositionally biased region" description="Basic and acidic residues" evidence="1">
    <location>
        <begin position="73"/>
        <end position="84"/>
    </location>
</feature>
<feature type="region of interest" description="Disordered" evidence="1">
    <location>
        <begin position="73"/>
        <end position="140"/>
    </location>
</feature>
<feature type="compositionally biased region" description="Polar residues" evidence="1">
    <location>
        <begin position="509"/>
        <end position="525"/>
    </location>
</feature>
<sequence length="630" mass="70378">MERFIEEKEYQACDSMIKLRQIKASIQHCYSSIMAYKGLEGRETNLVKQMEEFGIRLGITMAAIKYVEDEKARNAKDMERHDSGRLPMGRHSCDTGVGSAHGEGDDNSHSVQMGGAASETNRSSNWRPEQAGGCDAAQKFHSRTKRFRQRGGGMSSCGEDTGLVISECSIPTIYDSAKAIHSSTEQNKRTELLPRSTVDDGDCRGRCQRRGCFARSRSFSIEENEAMKPRKGNGLETIREGGCRDTKRAHSTRASSSVSRSPQRVHYPPRPTPNSAASNASIDISFNKSLPDQEFQVSKSGDTKALKHRSRDKYFLPSINPDSAKGSKRNASSTLCCLSENSEMKSGERLLSLSRVSDRVRNQMNNAQRLYYLSSAPEQQFRTLSNGYWEDGVFVPVPQGNTRQRKRSSKISTVSVKEKTVDQVSKSDLKLEEKEKGEDGDNCKTNKSQLPILQVPFKVAVKRFSTSTETLSLKDIDVLQRVISRSGHERQTLDATKELQGYPLDKSKSSATTVDCLQRQPLQTQKSDRDLTSPTRKPSLAKKSSSCKILAKYCSAPVKSLYPPLRQPSIIRQKWRLAEEKASQSPPGRVDAAAHSLNAQKYWTDMYQTQNFKRDCLSILANVKLGSRLP</sequence>
<feature type="compositionally biased region" description="Basic and acidic residues" evidence="1">
    <location>
        <begin position="237"/>
        <end position="248"/>
    </location>
</feature>
<feature type="compositionally biased region" description="Basic and acidic residues" evidence="1">
    <location>
        <begin position="427"/>
        <end position="444"/>
    </location>
</feature>
<keyword evidence="3" id="KW-1185">Reference proteome</keyword>
<organism evidence="2 3">
    <name type="scientific">Elysia chlorotica</name>
    <name type="common">Eastern emerald elysia</name>
    <name type="synonym">Sea slug</name>
    <dbReference type="NCBI Taxonomy" id="188477"/>
    <lineage>
        <taxon>Eukaryota</taxon>
        <taxon>Metazoa</taxon>
        <taxon>Spiralia</taxon>
        <taxon>Lophotrochozoa</taxon>
        <taxon>Mollusca</taxon>
        <taxon>Gastropoda</taxon>
        <taxon>Heterobranchia</taxon>
        <taxon>Euthyneura</taxon>
        <taxon>Panpulmonata</taxon>
        <taxon>Sacoglossa</taxon>
        <taxon>Placobranchoidea</taxon>
        <taxon>Plakobranchidae</taxon>
        <taxon>Elysia</taxon>
    </lineage>
</organism>
<feature type="region of interest" description="Disordered" evidence="1">
    <location>
        <begin position="223"/>
        <end position="279"/>
    </location>
</feature>
<comment type="caution">
    <text evidence="2">The sequence shown here is derived from an EMBL/GenBank/DDBJ whole genome shotgun (WGS) entry which is preliminary data.</text>
</comment>
<feature type="region of interest" description="Disordered" evidence="1">
    <location>
        <begin position="499"/>
        <end position="540"/>
    </location>
</feature>
<evidence type="ECO:0000313" key="2">
    <source>
        <dbReference type="EMBL" id="RUS89188.1"/>
    </source>
</evidence>
<dbReference type="Proteomes" id="UP000271974">
    <property type="component" value="Unassembled WGS sequence"/>
</dbReference>
<gene>
    <name evidence="2" type="ORF">EGW08_003067</name>
</gene>
<evidence type="ECO:0000256" key="1">
    <source>
        <dbReference type="SAM" id="MobiDB-lite"/>
    </source>
</evidence>
<feature type="compositionally biased region" description="Low complexity" evidence="1">
    <location>
        <begin position="252"/>
        <end position="266"/>
    </location>
</feature>